<feature type="chain" id="PRO_5003234939" evidence="3">
    <location>
        <begin position="18"/>
        <end position="191"/>
    </location>
</feature>
<evidence type="ECO:0000313" key="4">
    <source>
        <dbReference type="EMBL" id="EFY90420.1"/>
    </source>
</evidence>
<keyword evidence="3" id="KW-0732">Signal</keyword>
<dbReference type="AlphaFoldDB" id="E9E1B8"/>
<keyword evidence="5" id="KW-1185">Reference proteome</keyword>
<organism evidence="5">
    <name type="scientific">Metarhizium acridum (strain CQMa 102)</name>
    <dbReference type="NCBI Taxonomy" id="655827"/>
    <lineage>
        <taxon>Eukaryota</taxon>
        <taxon>Fungi</taxon>
        <taxon>Dikarya</taxon>
        <taxon>Ascomycota</taxon>
        <taxon>Pezizomycotina</taxon>
        <taxon>Sordariomycetes</taxon>
        <taxon>Hypocreomycetidae</taxon>
        <taxon>Hypocreales</taxon>
        <taxon>Clavicipitaceae</taxon>
        <taxon>Metarhizium</taxon>
    </lineage>
</organism>
<accession>E9E1B8</accession>
<feature type="signal peptide" evidence="3">
    <location>
        <begin position="1"/>
        <end position="17"/>
    </location>
</feature>
<dbReference type="HOGENOM" id="CLU_1421718_0_0_1"/>
<name>E9E1B8_METAQ</name>
<dbReference type="EMBL" id="GL698491">
    <property type="protein sequence ID" value="EFY90420.1"/>
    <property type="molecule type" value="Genomic_DNA"/>
</dbReference>
<dbReference type="OrthoDB" id="1099at2759"/>
<evidence type="ECO:0000256" key="1">
    <source>
        <dbReference type="SAM" id="MobiDB-lite"/>
    </source>
</evidence>
<feature type="transmembrane region" description="Helical" evidence="2">
    <location>
        <begin position="61"/>
        <end position="82"/>
    </location>
</feature>
<keyword evidence="2" id="KW-0472">Membrane</keyword>
<dbReference type="eggNOG" id="ENOG502RIR2">
    <property type="taxonomic scope" value="Eukaryota"/>
</dbReference>
<feature type="region of interest" description="Disordered" evidence="1">
    <location>
        <begin position="100"/>
        <end position="143"/>
    </location>
</feature>
<dbReference type="InParanoid" id="E9E1B8"/>
<evidence type="ECO:0000313" key="5">
    <source>
        <dbReference type="Proteomes" id="UP000002499"/>
    </source>
</evidence>
<gene>
    <name evidence="4" type="ORF">MAC_03666</name>
</gene>
<evidence type="ECO:0000256" key="3">
    <source>
        <dbReference type="SAM" id="SignalP"/>
    </source>
</evidence>
<keyword evidence="2" id="KW-1133">Transmembrane helix</keyword>
<dbReference type="Proteomes" id="UP000002499">
    <property type="component" value="Unassembled WGS sequence"/>
</dbReference>
<proteinExistence type="predicted"/>
<keyword evidence="2" id="KW-0812">Transmembrane</keyword>
<dbReference type="KEGG" id="maw:19247977"/>
<dbReference type="GeneID" id="19247977"/>
<reference evidence="4 5" key="1">
    <citation type="journal article" date="2011" name="PLoS Genet.">
        <title>Genome sequencing and comparative transcriptomics of the model entomopathogenic fungi Metarhizium anisopliae and M. acridum.</title>
        <authorList>
            <person name="Gao Q."/>
            <person name="Jin K."/>
            <person name="Ying S.H."/>
            <person name="Zhang Y."/>
            <person name="Xiao G."/>
            <person name="Shang Y."/>
            <person name="Duan Z."/>
            <person name="Hu X."/>
            <person name="Xie X.Q."/>
            <person name="Zhou G."/>
            <person name="Peng G."/>
            <person name="Luo Z."/>
            <person name="Huang W."/>
            <person name="Wang B."/>
            <person name="Fang W."/>
            <person name="Wang S."/>
            <person name="Zhong Y."/>
            <person name="Ma L.J."/>
            <person name="St Leger R.J."/>
            <person name="Zhao G.P."/>
            <person name="Pei Y."/>
            <person name="Feng M.G."/>
            <person name="Xia Y."/>
            <person name="Wang C."/>
        </authorList>
    </citation>
    <scope>NUCLEOTIDE SEQUENCE [LARGE SCALE GENOMIC DNA]</scope>
    <source>
        <strain evidence="4 5">CQMa 102</strain>
    </source>
</reference>
<feature type="transmembrane region" description="Helical" evidence="2">
    <location>
        <begin position="33"/>
        <end position="54"/>
    </location>
</feature>
<evidence type="ECO:0000256" key="2">
    <source>
        <dbReference type="SAM" id="Phobius"/>
    </source>
</evidence>
<feature type="compositionally biased region" description="Basic and acidic residues" evidence="1">
    <location>
        <begin position="108"/>
        <end position="142"/>
    </location>
</feature>
<protein>
    <submittedName>
        <fullName evidence="4">Uncharacterized protein</fullName>
    </submittedName>
</protein>
<sequence>MLAVFFLRLLASTRVVARSIATDTTEAACTASISISIAFMSCLQMLSLVVMPSWGGKGWSLAVYILRWMNCALTVLACIGLLDMFVMSIRSEGGLAGSLTGGATPSHHGADVGRRRRDALPVRRAERRAESADDVRGTHRDWTGVANGPGVRCAVSGQVAPAVGGTRGLASRVSPGADVLAHGAVRALGTE</sequence>